<dbReference type="Proteomes" id="UP000261704">
    <property type="component" value="Chromosome"/>
</dbReference>
<dbReference type="EMBL" id="CP032125">
    <property type="protein sequence ID" value="AXX97974.1"/>
    <property type="molecule type" value="Genomic_DNA"/>
</dbReference>
<dbReference type="InterPro" id="IPR024167">
    <property type="entry name" value="Cytochrome_c4-like"/>
</dbReference>
<dbReference type="AlphaFoldDB" id="A0A347UGJ6"/>
<comment type="subcellular location">
    <subcellularLocation>
        <location evidence="1">Periplasm</location>
    </subcellularLocation>
</comment>
<keyword evidence="2" id="KW-0813">Transport</keyword>
<dbReference type="PROSITE" id="PS51007">
    <property type="entry name" value="CYTC"/>
    <property type="match status" value="2"/>
</dbReference>
<accession>A0A347UGJ6</accession>
<feature type="domain" description="Cytochrome c" evidence="10">
    <location>
        <begin position="149"/>
        <end position="233"/>
    </location>
</feature>
<feature type="binding site" description="axial binding residue" evidence="9">
    <location>
        <position position="210"/>
    </location>
    <ligand>
        <name>heme c</name>
        <dbReference type="ChEBI" id="CHEBI:61717"/>
        <label>2</label>
    </ligand>
    <ligandPart>
        <name>Fe</name>
        <dbReference type="ChEBI" id="CHEBI:18248"/>
    </ligandPart>
</feature>
<feature type="binding site" description="axial binding residue" evidence="9">
    <location>
        <position position="62"/>
    </location>
    <ligand>
        <name>heme c</name>
        <dbReference type="ChEBI" id="CHEBI:61717"/>
        <label>1</label>
    </ligand>
    <ligandPart>
        <name>Fe</name>
        <dbReference type="ChEBI" id="CHEBI:18248"/>
    </ligandPart>
</feature>
<evidence type="ECO:0000259" key="10">
    <source>
        <dbReference type="PROSITE" id="PS51007"/>
    </source>
</evidence>
<dbReference type="OrthoDB" id="9808603at2"/>
<evidence type="ECO:0000313" key="11">
    <source>
        <dbReference type="EMBL" id="AXX97974.1"/>
    </source>
</evidence>
<evidence type="ECO:0000256" key="8">
    <source>
        <dbReference type="PIRSR" id="PIRSR000005-1"/>
    </source>
</evidence>
<feature type="binding site" description="covalent" evidence="8">
    <location>
        <position position="61"/>
    </location>
    <ligand>
        <name>heme c</name>
        <dbReference type="ChEBI" id="CHEBI:61717"/>
        <label>1</label>
    </ligand>
</feature>
<organism evidence="11 12">
    <name type="scientific">Profundibacter amoris</name>
    <dbReference type="NCBI Taxonomy" id="2171755"/>
    <lineage>
        <taxon>Bacteria</taxon>
        <taxon>Pseudomonadati</taxon>
        <taxon>Pseudomonadota</taxon>
        <taxon>Alphaproteobacteria</taxon>
        <taxon>Rhodobacterales</taxon>
        <taxon>Paracoccaceae</taxon>
        <taxon>Profundibacter</taxon>
    </lineage>
</organism>
<dbReference type="GO" id="GO:0009055">
    <property type="term" value="F:electron transfer activity"/>
    <property type="evidence" value="ECO:0007669"/>
    <property type="project" value="InterPro"/>
</dbReference>
<protein>
    <submittedName>
        <fullName evidence="11">Cytochrome c4</fullName>
    </submittedName>
</protein>
<keyword evidence="4 9" id="KW-0479">Metal-binding</keyword>
<evidence type="ECO:0000313" key="12">
    <source>
        <dbReference type="Proteomes" id="UP000261704"/>
    </source>
</evidence>
<name>A0A347UGJ6_9RHOB</name>
<comment type="PTM">
    <text evidence="8">Binds 2 heme c groups covalently per subunit.</text>
</comment>
<reference evidence="11 12" key="1">
    <citation type="submission" date="2018-09" db="EMBL/GenBank/DDBJ databases">
        <title>Profundibacter amoris BAR1 gen. nov., sp. nov., a new member of the Roseobacter clade isolated at Lokis Castle Vent Field on the Arctic Mid-Oceanic Ridge.</title>
        <authorList>
            <person name="Le Moine Bauer S."/>
            <person name="Sjoeberg A.G."/>
            <person name="L'Haridon S."/>
            <person name="Stokke R."/>
            <person name="Roalkvam I."/>
            <person name="Steen I.H."/>
            <person name="Dahle H."/>
        </authorList>
    </citation>
    <scope>NUCLEOTIDE SEQUENCE [LARGE SCALE GENOMIC DNA]</scope>
    <source>
        <strain evidence="11 12">BAR1</strain>
    </source>
</reference>
<dbReference type="Pfam" id="PF00034">
    <property type="entry name" value="Cytochrom_C"/>
    <property type="match status" value="2"/>
</dbReference>
<dbReference type="GO" id="GO:0042597">
    <property type="term" value="C:periplasmic space"/>
    <property type="evidence" value="ECO:0007669"/>
    <property type="project" value="UniProtKB-SubCell"/>
</dbReference>
<feature type="binding site" description="covalent" evidence="8">
    <location>
        <position position="58"/>
    </location>
    <ligand>
        <name>heme c</name>
        <dbReference type="ChEBI" id="CHEBI:61717"/>
        <label>1</label>
    </ligand>
</feature>
<evidence type="ECO:0000256" key="7">
    <source>
        <dbReference type="ARBA" id="ARBA00023004"/>
    </source>
</evidence>
<feature type="domain" description="Cytochrome c" evidence="10">
    <location>
        <begin position="44"/>
        <end position="135"/>
    </location>
</feature>
<dbReference type="InterPro" id="IPR036909">
    <property type="entry name" value="Cyt_c-like_dom_sf"/>
</dbReference>
<keyword evidence="6" id="KW-0249">Electron transport</keyword>
<evidence type="ECO:0000256" key="3">
    <source>
        <dbReference type="ARBA" id="ARBA00022617"/>
    </source>
</evidence>
<feature type="binding site" description="axial binding residue" evidence="9">
    <location>
        <position position="112"/>
    </location>
    <ligand>
        <name>heme c</name>
        <dbReference type="ChEBI" id="CHEBI:61717"/>
        <label>1</label>
    </ligand>
    <ligandPart>
        <name>Fe</name>
        <dbReference type="ChEBI" id="CHEBI:18248"/>
    </ligandPart>
</feature>
<dbReference type="Gene3D" id="1.10.760.10">
    <property type="entry name" value="Cytochrome c-like domain"/>
    <property type="match status" value="2"/>
</dbReference>
<proteinExistence type="predicted"/>
<evidence type="ECO:0000256" key="4">
    <source>
        <dbReference type="ARBA" id="ARBA00022723"/>
    </source>
</evidence>
<dbReference type="InterPro" id="IPR009056">
    <property type="entry name" value="Cyt_c-like_dom"/>
</dbReference>
<evidence type="ECO:0000256" key="5">
    <source>
        <dbReference type="ARBA" id="ARBA00022764"/>
    </source>
</evidence>
<keyword evidence="7 9" id="KW-0408">Iron</keyword>
<dbReference type="PIRSF" id="PIRSF000005">
    <property type="entry name" value="Cytochrome_c4"/>
    <property type="match status" value="1"/>
</dbReference>
<keyword evidence="3 8" id="KW-0349">Heme</keyword>
<feature type="binding site" description="covalent" evidence="8">
    <location>
        <position position="163"/>
    </location>
    <ligand>
        <name>heme c</name>
        <dbReference type="ChEBI" id="CHEBI:61717"/>
        <label>2</label>
    </ligand>
</feature>
<keyword evidence="12" id="KW-1185">Reference proteome</keyword>
<evidence type="ECO:0000256" key="9">
    <source>
        <dbReference type="PIRSR" id="PIRSR000005-2"/>
    </source>
</evidence>
<evidence type="ECO:0000256" key="1">
    <source>
        <dbReference type="ARBA" id="ARBA00004418"/>
    </source>
</evidence>
<dbReference type="GO" id="GO:0005506">
    <property type="term" value="F:iron ion binding"/>
    <property type="evidence" value="ECO:0007669"/>
    <property type="project" value="InterPro"/>
</dbReference>
<dbReference type="GO" id="GO:0020037">
    <property type="term" value="F:heme binding"/>
    <property type="evidence" value="ECO:0007669"/>
    <property type="project" value="InterPro"/>
</dbReference>
<gene>
    <name evidence="11" type="ORF">BAR1_08535</name>
</gene>
<dbReference type="InterPro" id="IPR050597">
    <property type="entry name" value="Cytochrome_c_Oxidase_Subunit"/>
</dbReference>
<evidence type="ECO:0000256" key="6">
    <source>
        <dbReference type="ARBA" id="ARBA00022982"/>
    </source>
</evidence>
<feature type="binding site" description="covalent" evidence="8">
    <location>
        <position position="166"/>
    </location>
    <ligand>
        <name>heme c</name>
        <dbReference type="ChEBI" id="CHEBI:61717"/>
        <label>2</label>
    </ligand>
</feature>
<sequence>MIMRVAFAPPVLTRINKSGHEMRSALTALILGTAVLSAAPAFSDAVKDGKRVYMTKTCMACHGRNGAKPIATYPALAGQNPAYLLTQLKAIRDGKRVGSVDPETGHTFVQGMADIMHLLSEDDLKNVVAYLAVQDPAKPEVLDPAPTEDELAAAAKIYKKLGCRSCHGKEGDKPSNKAYPYIAGLDREYLIRAMTEIRDKTRTSGKSKMMFGTIKRADDDQIAAMATWLSQIDRNAE</sequence>
<dbReference type="SUPFAM" id="SSF46626">
    <property type="entry name" value="Cytochrome c"/>
    <property type="match status" value="2"/>
</dbReference>
<dbReference type="KEGG" id="pamo:BAR1_08535"/>
<evidence type="ECO:0000256" key="2">
    <source>
        <dbReference type="ARBA" id="ARBA00022448"/>
    </source>
</evidence>
<dbReference type="PANTHER" id="PTHR33751:SF9">
    <property type="entry name" value="CYTOCHROME C4"/>
    <property type="match status" value="1"/>
</dbReference>
<feature type="binding site" description="axial binding residue" evidence="9">
    <location>
        <position position="167"/>
    </location>
    <ligand>
        <name>heme c</name>
        <dbReference type="ChEBI" id="CHEBI:61717"/>
        <label>2</label>
    </ligand>
    <ligandPart>
        <name>Fe</name>
        <dbReference type="ChEBI" id="CHEBI:18248"/>
    </ligandPart>
</feature>
<dbReference type="PANTHER" id="PTHR33751">
    <property type="entry name" value="CBB3-TYPE CYTOCHROME C OXIDASE SUBUNIT FIXP"/>
    <property type="match status" value="1"/>
</dbReference>
<keyword evidence="5" id="KW-0574">Periplasm</keyword>